<dbReference type="PROSITE" id="PS51318">
    <property type="entry name" value="TAT"/>
    <property type="match status" value="1"/>
</dbReference>
<evidence type="ECO:0000256" key="1">
    <source>
        <dbReference type="ARBA" id="ARBA00001561"/>
    </source>
</evidence>
<dbReference type="Proteomes" id="UP001597417">
    <property type="component" value="Unassembled WGS sequence"/>
</dbReference>
<dbReference type="GO" id="GO:0008745">
    <property type="term" value="F:N-acetylmuramoyl-L-alanine amidase activity"/>
    <property type="evidence" value="ECO:0007669"/>
    <property type="project" value="UniProtKB-EC"/>
</dbReference>
<dbReference type="Gene3D" id="1.10.530.10">
    <property type="match status" value="1"/>
</dbReference>
<dbReference type="SMART" id="SM00644">
    <property type="entry name" value="Ami_2"/>
    <property type="match status" value="1"/>
</dbReference>
<feature type="signal peptide" evidence="5">
    <location>
        <begin position="1"/>
        <end position="31"/>
    </location>
</feature>
<proteinExistence type="predicted"/>
<gene>
    <name evidence="7" type="ORF">ACFSXZ_39010</name>
</gene>
<comment type="caution">
    <text evidence="7">The sequence shown here is derived from an EMBL/GenBank/DDBJ whole genome shotgun (WGS) entry which is preliminary data.</text>
</comment>
<comment type="catalytic activity">
    <reaction evidence="1">
        <text>Hydrolyzes the link between N-acetylmuramoyl residues and L-amino acid residues in certain cell-wall glycopeptides.</text>
        <dbReference type="EC" id="3.5.1.28"/>
    </reaction>
</comment>
<evidence type="ECO:0000313" key="7">
    <source>
        <dbReference type="EMBL" id="MFD2422330.1"/>
    </source>
</evidence>
<dbReference type="EMBL" id="JBHUKR010000026">
    <property type="protein sequence ID" value="MFD2422330.1"/>
    <property type="molecule type" value="Genomic_DNA"/>
</dbReference>
<reference evidence="8" key="1">
    <citation type="journal article" date="2019" name="Int. J. Syst. Evol. Microbiol.">
        <title>The Global Catalogue of Microorganisms (GCM) 10K type strain sequencing project: providing services to taxonomists for standard genome sequencing and annotation.</title>
        <authorList>
            <consortium name="The Broad Institute Genomics Platform"/>
            <consortium name="The Broad Institute Genome Sequencing Center for Infectious Disease"/>
            <person name="Wu L."/>
            <person name="Ma J."/>
        </authorList>
    </citation>
    <scope>NUCLEOTIDE SEQUENCE [LARGE SCALE GENOMIC DNA]</scope>
    <source>
        <strain evidence="8">CGMCC 4.7645</strain>
    </source>
</reference>
<dbReference type="PANTHER" id="PTHR30417:SF1">
    <property type="entry name" value="N-ACETYLMURAMOYL-L-ALANINE AMIDASE AMID"/>
    <property type="match status" value="1"/>
</dbReference>
<name>A0ABW5G613_9PSEU</name>
<dbReference type="InterPro" id="IPR036505">
    <property type="entry name" value="Amidase/PGRP_sf"/>
</dbReference>
<dbReference type="Gene3D" id="3.40.80.10">
    <property type="entry name" value="Peptidoglycan recognition protein-like"/>
    <property type="match status" value="1"/>
</dbReference>
<accession>A0ABW5G613</accession>
<dbReference type="Pfam" id="PF01510">
    <property type="entry name" value="Amidase_2"/>
    <property type="match status" value="1"/>
</dbReference>
<dbReference type="InterPro" id="IPR006311">
    <property type="entry name" value="TAT_signal"/>
</dbReference>
<keyword evidence="5" id="KW-0732">Signal</keyword>
<protein>
    <recommendedName>
        <fullName evidence="2">N-acetylmuramoyl-L-alanine amidase</fullName>
        <ecNumber evidence="2">3.5.1.28</ecNumber>
    </recommendedName>
</protein>
<evidence type="ECO:0000256" key="3">
    <source>
        <dbReference type="ARBA" id="ARBA00022801"/>
    </source>
</evidence>
<evidence type="ECO:0000259" key="6">
    <source>
        <dbReference type="SMART" id="SM00644"/>
    </source>
</evidence>
<keyword evidence="3 7" id="KW-0378">Hydrolase</keyword>
<dbReference type="SUPFAM" id="SSF55846">
    <property type="entry name" value="N-acetylmuramoyl-L-alanine amidase-like"/>
    <property type="match status" value="1"/>
</dbReference>
<keyword evidence="8" id="KW-1185">Reference proteome</keyword>
<dbReference type="CDD" id="cd06583">
    <property type="entry name" value="PGRP"/>
    <property type="match status" value="1"/>
</dbReference>
<dbReference type="InterPro" id="IPR002502">
    <property type="entry name" value="Amidase_domain"/>
</dbReference>
<dbReference type="EC" id="3.5.1.28" evidence="2"/>
<evidence type="ECO:0000256" key="5">
    <source>
        <dbReference type="SAM" id="SignalP"/>
    </source>
</evidence>
<organism evidence="7 8">
    <name type="scientific">Amycolatopsis pigmentata</name>
    <dbReference type="NCBI Taxonomy" id="450801"/>
    <lineage>
        <taxon>Bacteria</taxon>
        <taxon>Bacillati</taxon>
        <taxon>Actinomycetota</taxon>
        <taxon>Actinomycetes</taxon>
        <taxon>Pseudonocardiales</taxon>
        <taxon>Pseudonocardiaceae</taxon>
        <taxon>Amycolatopsis</taxon>
    </lineage>
</organism>
<evidence type="ECO:0000256" key="2">
    <source>
        <dbReference type="ARBA" id="ARBA00011901"/>
    </source>
</evidence>
<evidence type="ECO:0000313" key="8">
    <source>
        <dbReference type="Proteomes" id="UP001597417"/>
    </source>
</evidence>
<feature type="domain" description="N-acetylmuramoyl-L-alanine amidase" evidence="6">
    <location>
        <begin position="269"/>
        <end position="405"/>
    </location>
</feature>
<keyword evidence="4" id="KW-0961">Cell wall biogenesis/degradation</keyword>
<dbReference type="RefSeq" id="WP_378271357.1">
    <property type="nucleotide sequence ID" value="NZ_JBHUKR010000026.1"/>
</dbReference>
<sequence>MPAFTRRNALRGALAAGTAGLAVVSPAPALAGTQARQNAFAAAAEEFGVPESVLLGVSYLKSRWDHNGGRPSTSAGFGPMHLTDVRMVAAAGTHHDKGAEDPRGDQAREVLRPAPPAAADPSSSLQTVEFASQLTGVTPETLRIDPAQNIRGGAAVLAAYQEALSTGGADAADWYGAVARYSGATDATAAAFFADEVYATISSGAARTTDDGHLVTLAAEPGLTPNRRQLNRLGLPAGTPKHVEAPPGLACDWVPAPYQDLGNGNYGNYDQADRPYSQTITYVVIHDTECSYDTALALVQDPKYLGWHYTLRSVDGHVAQHIRTKDVGWHAGNWYVNAKSIGVEHEGYALQGTWYTEAMYRASAKLVRYLAARYDIPLDREHIIGHDNVPGITPAAIKGMHWDPAAYWDWAHYFELLGAPLNPYPPRGDTGLVMIQPDYAANPAGYTGCDTDNPAATCPAHGSSGIHLHTEPRADASLLRDPGLHPDGSSSTVDMSDVGSRMSAGQRFAVVDRQGDWTAVWFLGQKGWFHNPADAPAARPVLGWVVVVKEGLDTVPIYGRAYPEAAAYPQNVDVQDLVPLPYTFAAGQRYAAGPVLGSEYYRATTFDGSDHVVVRGKTRYVQIQFGHRVAYVKTDDVRIVSPRR</sequence>
<dbReference type="InterPro" id="IPR051206">
    <property type="entry name" value="NAMLAA_amidase_2"/>
</dbReference>
<dbReference type="PANTHER" id="PTHR30417">
    <property type="entry name" value="N-ACETYLMURAMOYL-L-ALANINE AMIDASE AMID"/>
    <property type="match status" value="1"/>
</dbReference>
<evidence type="ECO:0000256" key="4">
    <source>
        <dbReference type="ARBA" id="ARBA00023316"/>
    </source>
</evidence>
<feature type="chain" id="PRO_5045222391" description="N-acetylmuramoyl-L-alanine amidase" evidence="5">
    <location>
        <begin position="32"/>
        <end position="644"/>
    </location>
</feature>